<keyword evidence="6 19" id="KW-0679">Respiratory chain</keyword>
<dbReference type="FunFam" id="1.20.810.10:FF:000002">
    <property type="entry name" value="Cytochrome b"/>
    <property type="match status" value="1"/>
</dbReference>
<evidence type="ECO:0000256" key="8">
    <source>
        <dbReference type="ARBA" id="ARBA00022723"/>
    </source>
</evidence>
<dbReference type="AlphaFoldDB" id="D2EAE6"/>
<evidence type="ECO:0000256" key="9">
    <source>
        <dbReference type="ARBA" id="ARBA00022792"/>
    </source>
</evidence>
<evidence type="ECO:0000256" key="12">
    <source>
        <dbReference type="ARBA" id="ARBA00023004"/>
    </source>
</evidence>
<dbReference type="GO" id="GO:0016491">
    <property type="term" value="F:oxidoreductase activity"/>
    <property type="evidence" value="ECO:0007669"/>
    <property type="project" value="UniProtKB-UniRule"/>
</dbReference>
<keyword evidence="7 19" id="KW-0812">Transmembrane</keyword>
<keyword evidence="4 19" id="KW-0813">Transport</keyword>
<keyword evidence="12 18" id="KW-0408">Iron</keyword>
<feature type="transmembrane region" description="Helical" evidence="19">
    <location>
        <begin position="31"/>
        <end position="57"/>
    </location>
</feature>
<comment type="cofactor">
    <cofactor evidence="18">
        <name>heme</name>
        <dbReference type="ChEBI" id="CHEBI:30413"/>
    </cofactor>
    <text evidence="18">Binds 2 heme groups non-covalently.</text>
</comment>
<dbReference type="CDD" id="cd00290">
    <property type="entry name" value="cytochrome_b_C"/>
    <property type="match status" value="1"/>
</dbReference>
<feature type="transmembrane region" description="Helical" evidence="19">
    <location>
        <begin position="351"/>
        <end position="373"/>
    </location>
</feature>
<gene>
    <name evidence="22" type="primary">cytb</name>
</gene>
<dbReference type="SUPFAM" id="SSF81342">
    <property type="entry name" value="Transmembrane di-heme cytochromes"/>
    <property type="match status" value="1"/>
</dbReference>
<proteinExistence type="inferred from homology"/>
<dbReference type="CDD" id="cd00284">
    <property type="entry name" value="Cytochrome_b_N"/>
    <property type="match status" value="1"/>
</dbReference>
<keyword evidence="10 19" id="KW-0249">Electron transport</keyword>
<dbReference type="InterPro" id="IPR030689">
    <property type="entry name" value="Cytochrome_b"/>
</dbReference>
<dbReference type="InterPro" id="IPR048260">
    <property type="entry name" value="Cytochrome_b_C_euk/bac"/>
</dbReference>
<keyword evidence="9" id="KW-0999">Mitochondrion inner membrane</keyword>
<evidence type="ECO:0000313" key="22">
    <source>
        <dbReference type="EMBL" id="CAT10134.1"/>
    </source>
</evidence>
<dbReference type="PROSITE" id="PS51003">
    <property type="entry name" value="CYTB_CTER"/>
    <property type="match status" value="1"/>
</dbReference>
<comment type="similarity">
    <text evidence="16 19">Belongs to the cytochrome b family.</text>
</comment>
<evidence type="ECO:0000256" key="15">
    <source>
        <dbReference type="ARBA" id="ARBA00023136"/>
    </source>
</evidence>
<sequence length="381" mass="42892">MAMNLRKTHPMMKIINNSFIDLPSPSNISAWWNFGSLLGICLILQIITGIFLAMHYSPNISLAFSSVAHITRDVQYGWLIRNMHANGASIFFMCIYLHIGRGLYYGSYLHKETWNTGIILLLTVMATAFMGYVLPWGQMSFWGATVITNLLSAIPYIGNTLVQWIWGGFSVDSATLTRFFTLHFLLPFAIIGMAIIHLLFLHETGSNNPTGLNSGTDKIPFHPYFSYKDLLGLILMLTTLLTLTLFSPNLLGDPDNFTPANPLSTPPHIKPEWYFLFAYAILRSIPNKLGGVLALLFSILVLFLMPTLHTSKQRSTMFRPLSQTLFWCLTANLLLLTWIGNQPVEDPFITIGQVASASYFMILLIFMPMAGTIENKMLYLK</sequence>
<organism evidence="22">
    <name type="scientific">Testudo horsfieldii</name>
    <name type="common">Horsfield's tortoise</name>
    <dbReference type="NCBI Taxonomy" id="101699"/>
    <lineage>
        <taxon>Eukaryota</taxon>
        <taxon>Metazoa</taxon>
        <taxon>Chordata</taxon>
        <taxon>Craniata</taxon>
        <taxon>Vertebrata</taxon>
        <taxon>Euteleostomi</taxon>
        <taxon>Archelosauria</taxon>
        <taxon>Testudinata</taxon>
        <taxon>Testudines</taxon>
        <taxon>Cryptodira</taxon>
        <taxon>Durocryptodira</taxon>
        <taxon>Testudinoidea</taxon>
        <taxon>Testudinidae</taxon>
        <taxon>Testudo</taxon>
    </lineage>
</organism>
<feature type="transmembrane region" description="Helical" evidence="19">
    <location>
        <begin position="320"/>
        <end position="339"/>
    </location>
</feature>
<feature type="transmembrane region" description="Helical" evidence="19">
    <location>
        <begin position="230"/>
        <end position="251"/>
    </location>
</feature>
<dbReference type="GO" id="GO:0046872">
    <property type="term" value="F:metal ion binding"/>
    <property type="evidence" value="ECO:0007669"/>
    <property type="project" value="UniProtKB-UniRule"/>
</dbReference>
<dbReference type="Pfam" id="PF00033">
    <property type="entry name" value="Cytochrome_B"/>
    <property type="match status" value="1"/>
</dbReference>
<dbReference type="PANTHER" id="PTHR19271">
    <property type="entry name" value="CYTOCHROME B"/>
    <property type="match status" value="1"/>
</dbReference>
<accession>D2EAE6</accession>
<dbReference type="GO" id="GO:0045275">
    <property type="term" value="C:respiratory chain complex III"/>
    <property type="evidence" value="ECO:0007669"/>
    <property type="project" value="InterPro"/>
</dbReference>
<feature type="binding site" description="axial binding residue" evidence="18">
    <location>
        <position position="84"/>
    </location>
    <ligand>
        <name>heme b</name>
        <dbReference type="ChEBI" id="CHEBI:60344"/>
        <label>b562</label>
    </ligand>
    <ligandPart>
        <name>Fe</name>
        <dbReference type="ChEBI" id="CHEBI:18248"/>
    </ligandPart>
</feature>
<reference evidence="22" key="1">
    <citation type="submission" date="2008-12" db="EMBL/GenBank/DDBJ databases">
        <authorList>
            <person name="Mueller A."/>
        </authorList>
    </citation>
    <scope>NUCLEOTIDE SEQUENCE</scope>
</reference>
<evidence type="ECO:0000259" key="21">
    <source>
        <dbReference type="PROSITE" id="PS51003"/>
    </source>
</evidence>
<feature type="binding site" evidence="17">
    <location>
        <position position="202"/>
    </location>
    <ligand>
        <name>a ubiquinone</name>
        <dbReference type="ChEBI" id="CHEBI:16389"/>
    </ligand>
</feature>
<dbReference type="InterPro" id="IPR027387">
    <property type="entry name" value="Cytb/b6-like_sf"/>
</dbReference>
<feature type="domain" description="Cytochrome b/b6 N-terminal region profile" evidence="20">
    <location>
        <begin position="2"/>
        <end position="210"/>
    </location>
</feature>
<evidence type="ECO:0000256" key="3">
    <source>
        <dbReference type="ARBA" id="ARBA00013531"/>
    </source>
</evidence>
<dbReference type="InterPro" id="IPR036150">
    <property type="entry name" value="Cyt_b/b6_C_sf"/>
</dbReference>
<reference evidence="22" key="2">
    <citation type="submission" date="2009-12" db="EMBL/GenBank/DDBJ databases">
        <title>Mitochondrial diversity of the widespread Central Asian steppe tortoise (Testudo horsfieldii Gray, 1844): implications for taxonomy and relocation of confiscated tortoises.</title>
        <authorList>
            <person name="Fritz U."/>
            <person name="Auer M."/>
            <person name="Chirikova M.A."/>
            <person name="Duysebayeva T.N."/>
            <person name="Eremchenko V.K."/>
            <person name="Kami H.G."/>
            <person name="Kashkarov R.D."/>
            <person name="Masroor R."/>
            <person name="Moodley Y."/>
            <person name="Pindrani A."/>
            <person name="Siroky P."/>
            <person name="Hundsdoerfer A.K."/>
        </authorList>
    </citation>
    <scope>NUCLEOTIDE SEQUENCE</scope>
</reference>
<keyword evidence="5 18" id="KW-0349">Heme</keyword>
<feature type="transmembrane region" description="Helical" evidence="19">
    <location>
        <begin position="141"/>
        <end position="166"/>
    </location>
</feature>
<evidence type="ECO:0000256" key="19">
    <source>
        <dbReference type="RuleBase" id="RU362117"/>
    </source>
</evidence>
<dbReference type="Pfam" id="PF00032">
    <property type="entry name" value="Cytochrom_B_C"/>
    <property type="match status" value="1"/>
</dbReference>
<evidence type="ECO:0000256" key="4">
    <source>
        <dbReference type="ARBA" id="ARBA00022448"/>
    </source>
</evidence>
<evidence type="ECO:0000256" key="17">
    <source>
        <dbReference type="PIRSR" id="PIRSR038885-1"/>
    </source>
</evidence>
<feature type="transmembrane region" description="Helical" evidence="19">
    <location>
        <begin position="289"/>
        <end position="308"/>
    </location>
</feature>
<feature type="binding site" description="axial binding residue" evidence="18">
    <location>
        <position position="183"/>
    </location>
    <ligand>
        <name>heme b</name>
        <dbReference type="ChEBI" id="CHEBI:60344"/>
        <label>b562</label>
    </ligand>
    <ligandPart>
        <name>Fe</name>
        <dbReference type="ChEBI" id="CHEBI:18248"/>
    </ligandPart>
</feature>
<dbReference type="InterPro" id="IPR048259">
    <property type="entry name" value="Cytochrome_b_N_euk/bac"/>
</dbReference>
<feature type="transmembrane region" description="Helical" evidence="19">
    <location>
        <begin position="178"/>
        <end position="201"/>
    </location>
</feature>
<name>D2EAE6_9SAUR</name>
<keyword evidence="11 19" id="KW-1133">Transmembrane helix</keyword>
<dbReference type="InterPro" id="IPR005798">
    <property type="entry name" value="Cyt_b/b6_C"/>
</dbReference>
<feature type="domain" description="Cytochrome b/b6 C-terminal region profile" evidence="21">
    <location>
        <begin position="211"/>
        <end position="381"/>
    </location>
</feature>
<evidence type="ECO:0000256" key="13">
    <source>
        <dbReference type="ARBA" id="ARBA00023075"/>
    </source>
</evidence>
<dbReference type="Gene3D" id="1.20.810.10">
    <property type="entry name" value="Cytochrome Bc1 Complex, Chain C"/>
    <property type="match status" value="1"/>
</dbReference>
<evidence type="ECO:0000256" key="5">
    <source>
        <dbReference type="ARBA" id="ARBA00022617"/>
    </source>
</evidence>
<dbReference type="PROSITE" id="PS51002">
    <property type="entry name" value="CYTB_NTER"/>
    <property type="match status" value="1"/>
</dbReference>
<evidence type="ECO:0000256" key="18">
    <source>
        <dbReference type="PIRSR" id="PIRSR038885-2"/>
    </source>
</evidence>
<dbReference type="PANTHER" id="PTHR19271:SF16">
    <property type="entry name" value="CYTOCHROME B"/>
    <property type="match status" value="1"/>
</dbReference>
<protein>
    <recommendedName>
        <fullName evidence="3 19">Cytochrome b</fullName>
    </recommendedName>
</protein>
<evidence type="ECO:0000256" key="10">
    <source>
        <dbReference type="ARBA" id="ARBA00022982"/>
    </source>
</evidence>
<evidence type="ECO:0000256" key="1">
    <source>
        <dbReference type="ARBA" id="ARBA00002566"/>
    </source>
</evidence>
<dbReference type="GO" id="GO:0008121">
    <property type="term" value="F:quinol-cytochrome-c reductase activity"/>
    <property type="evidence" value="ECO:0007669"/>
    <property type="project" value="InterPro"/>
</dbReference>
<dbReference type="InterPro" id="IPR016174">
    <property type="entry name" value="Di-haem_cyt_TM"/>
</dbReference>
<evidence type="ECO:0000256" key="2">
    <source>
        <dbReference type="ARBA" id="ARBA00004448"/>
    </source>
</evidence>
<evidence type="ECO:0000256" key="14">
    <source>
        <dbReference type="ARBA" id="ARBA00023128"/>
    </source>
</evidence>
<evidence type="ECO:0000256" key="11">
    <source>
        <dbReference type="ARBA" id="ARBA00022989"/>
    </source>
</evidence>
<evidence type="ECO:0000256" key="16">
    <source>
        <dbReference type="ARBA" id="ARBA00061233"/>
    </source>
</evidence>
<feature type="binding site" description="axial binding residue" evidence="18">
    <location>
        <position position="98"/>
    </location>
    <ligand>
        <name>heme b</name>
        <dbReference type="ChEBI" id="CHEBI:60344"/>
        <label>b566</label>
    </ligand>
    <ligandPart>
        <name>Fe</name>
        <dbReference type="ChEBI" id="CHEBI:18248"/>
    </ligandPart>
</feature>
<evidence type="ECO:0000259" key="20">
    <source>
        <dbReference type="PROSITE" id="PS51002"/>
    </source>
</evidence>
<comment type="cofactor">
    <cofactor evidence="19">
        <name>heme b</name>
        <dbReference type="ChEBI" id="CHEBI:60344"/>
    </cofactor>
    <text evidence="19">Binds 2 heme groups non-covalently.</text>
</comment>
<feature type="transmembrane region" description="Helical" evidence="19">
    <location>
        <begin position="114"/>
        <end position="134"/>
    </location>
</feature>
<comment type="function">
    <text evidence="1 19">Component of the ubiquinol-cytochrome c reductase complex (complex III or cytochrome b-c1 complex) that is part of the mitochondrial respiratory chain. The b-c1 complex mediates electron transfer from ubiquinol to cytochrome c. Contributes to the generation of a proton gradient across the mitochondrial membrane that is then used for ATP synthesis.</text>
</comment>
<feature type="binding site" description="axial binding residue" evidence="18">
    <location>
        <position position="197"/>
    </location>
    <ligand>
        <name>heme b</name>
        <dbReference type="ChEBI" id="CHEBI:60344"/>
        <label>b566</label>
    </ligand>
    <ligandPart>
        <name>Fe</name>
        <dbReference type="ChEBI" id="CHEBI:18248"/>
    </ligandPart>
</feature>
<evidence type="ECO:0000256" key="6">
    <source>
        <dbReference type="ARBA" id="ARBA00022660"/>
    </source>
</evidence>
<dbReference type="EMBL" id="FM883686">
    <property type="protein sequence ID" value="CAT10134.1"/>
    <property type="molecule type" value="Genomic_DNA"/>
</dbReference>
<dbReference type="PIRSF" id="PIRSF038885">
    <property type="entry name" value="COB"/>
    <property type="match status" value="1"/>
</dbReference>
<evidence type="ECO:0000256" key="7">
    <source>
        <dbReference type="ARBA" id="ARBA00022692"/>
    </source>
</evidence>
<geneLocation type="mitochondrion" evidence="22"/>
<dbReference type="InterPro" id="IPR005797">
    <property type="entry name" value="Cyt_b/b6_N"/>
</dbReference>
<keyword evidence="8 18" id="KW-0479">Metal-binding</keyword>
<dbReference type="SUPFAM" id="SSF81648">
    <property type="entry name" value="a domain/subunit of cytochrome bc1 complex (Ubiquinol-cytochrome c reductase)"/>
    <property type="match status" value="1"/>
</dbReference>
<dbReference type="GO" id="GO:0006122">
    <property type="term" value="P:mitochondrial electron transport, ubiquinol to cytochrome c"/>
    <property type="evidence" value="ECO:0007669"/>
    <property type="project" value="TreeGrafter"/>
</dbReference>
<feature type="transmembrane region" description="Helical" evidence="19">
    <location>
        <begin position="78"/>
        <end position="99"/>
    </location>
</feature>
<keyword evidence="13" id="KW-0830">Ubiquinone</keyword>
<keyword evidence="15 19" id="KW-0472">Membrane</keyword>
<keyword evidence="14 19" id="KW-0496">Mitochondrion</keyword>
<comment type="subcellular location">
    <subcellularLocation>
        <location evidence="2">Mitochondrion inner membrane</location>
        <topology evidence="2">Multi-pass membrane protein</topology>
    </subcellularLocation>
</comment>
<dbReference type="GO" id="GO:0005743">
    <property type="term" value="C:mitochondrial inner membrane"/>
    <property type="evidence" value="ECO:0007669"/>
    <property type="project" value="UniProtKB-SubCell"/>
</dbReference>